<dbReference type="AlphaFoldDB" id="A0A2K2FE25"/>
<dbReference type="OrthoDB" id="9801160at2"/>
<evidence type="ECO:0000259" key="1">
    <source>
        <dbReference type="Pfam" id="PF01966"/>
    </source>
</evidence>
<name>A0A2K2FE25_9CLOT</name>
<reference evidence="3" key="1">
    <citation type="submission" date="2017-06" db="EMBL/GenBank/DDBJ databases">
        <title>Investigating the central metabolism of Clostridium thermosuccinogenes.</title>
        <authorList>
            <person name="Koendjbiharie J.G."/>
            <person name="Van Kranenburg R."/>
            <person name="Vriesendorp B."/>
        </authorList>
    </citation>
    <scope>NUCLEOTIDE SEQUENCE [LARGE SCALE GENOMIC DNA]</scope>
    <source>
        <strain evidence="3">DSM 5806</strain>
    </source>
</reference>
<keyword evidence="2" id="KW-0378">Hydrolase</keyword>
<dbReference type="NCBIfam" id="TIGR00277">
    <property type="entry name" value="HDIG"/>
    <property type="match status" value="1"/>
</dbReference>
<dbReference type="Gene3D" id="1.10.3210.10">
    <property type="entry name" value="Hypothetical protein af1432"/>
    <property type="match status" value="1"/>
</dbReference>
<dbReference type="InterPro" id="IPR006674">
    <property type="entry name" value="HD_domain"/>
</dbReference>
<dbReference type="EMBL" id="NIOJ01000041">
    <property type="protein sequence ID" value="PNT97029.1"/>
    <property type="molecule type" value="Genomic_DNA"/>
</dbReference>
<protein>
    <submittedName>
        <fullName evidence="2">Hydrolase</fullName>
    </submittedName>
</protein>
<organism evidence="2 3">
    <name type="scientific">Clostridium thermosuccinogenes</name>
    <dbReference type="NCBI Taxonomy" id="84032"/>
    <lineage>
        <taxon>Bacteria</taxon>
        <taxon>Bacillati</taxon>
        <taxon>Bacillota</taxon>
        <taxon>Clostridia</taxon>
        <taxon>Eubacteriales</taxon>
        <taxon>Clostridiaceae</taxon>
        <taxon>Clostridium</taxon>
    </lineage>
</organism>
<gene>
    <name evidence="2" type="ORF">CDQ84_13975</name>
</gene>
<dbReference type="KEGG" id="cthd:CDO33_04650"/>
<accession>A0A2K2FE25</accession>
<keyword evidence="3" id="KW-1185">Reference proteome</keyword>
<dbReference type="GO" id="GO:0016787">
    <property type="term" value="F:hydrolase activity"/>
    <property type="evidence" value="ECO:0007669"/>
    <property type="project" value="UniProtKB-KW"/>
</dbReference>
<dbReference type="PANTHER" id="PTHR38659">
    <property type="entry name" value="METAL-DEPENDENT PHOSPHOHYDROLASE"/>
    <property type="match status" value="1"/>
</dbReference>
<sequence>MEKVIPTREQAFELLKEFNKSESLIKHALSVEAVMRHFAELFNEKDVEKWGIIGLVHDLDYEMYPEQHCKKVREILTERGWPEDYIRAIESHGWGICSDVKPEERMEKVLYTIDELTGLITATVLLRPTKSILDLETKSVKKKWKQKGFAAGVNREVIEKGGELLGMEMDAIIVETIKGMRKVAEEIGLKGEVQ</sequence>
<proteinExistence type="predicted"/>
<dbReference type="Pfam" id="PF01966">
    <property type="entry name" value="HD"/>
    <property type="match status" value="1"/>
</dbReference>
<dbReference type="PANTHER" id="PTHR38659:SF2">
    <property type="entry name" value="HDIG DOMAIN PROTEIN"/>
    <property type="match status" value="1"/>
</dbReference>
<comment type="caution">
    <text evidence="2">The sequence shown here is derived from an EMBL/GenBank/DDBJ whole genome shotgun (WGS) entry which is preliminary data.</text>
</comment>
<dbReference type="Proteomes" id="UP000236151">
    <property type="component" value="Unassembled WGS sequence"/>
</dbReference>
<evidence type="ECO:0000313" key="2">
    <source>
        <dbReference type="EMBL" id="PNT97029.1"/>
    </source>
</evidence>
<dbReference type="RefSeq" id="WP_103082356.1">
    <property type="nucleotide sequence ID" value="NZ_CP021850.1"/>
</dbReference>
<dbReference type="InterPro" id="IPR006675">
    <property type="entry name" value="HDIG_dom"/>
</dbReference>
<feature type="domain" description="HD" evidence="1">
    <location>
        <begin position="25"/>
        <end position="92"/>
    </location>
</feature>
<dbReference type="SUPFAM" id="SSF109604">
    <property type="entry name" value="HD-domain/PDEase-like"/>
    <property type="match status" value="1"/>
</dbReference>
<evidence type="ECO:0000313" key="3">
    <source>
        <dbReference type="Proteomes" id="UP000236151"/>
    </source>
</evidence>